<feature type="compositionally biased region" description="Basic residues" evidence="1">
    <location>
        <begin position="103"/>
        <end position="114"/>
    </location>
</feature>
<reference evidence="2 3" key="1">
    <citation type="journal article" date="2018" name="Front. Microbiol.">
        <title>Genomic and genetic insights into a cosmopolitan fungus, Paecilomyces variotii (Eurotiales).</title>
        <authorList>
            <person name="Urquhart A.S."/>
            <person name="Mondo S.J."/>
            <person name="Makela M.R."/>
            <person name="Hane J.K."/>
            <person name="Wiebenga A."/>
            <person name="He G."/>
            <person name="Mihaltcheva S."/>
            <person name="Pangilinan J."/>
            <person name="Lipzen A."/>
            <person name="Barry K."/>
            <person name="de Vries R.P."/>
            <person name="Grigoriev I.V."/>
            <person name="Idnurm A."/>
        </authorList>
    </citation>
    <scope>NUCLEOTIDE SEQUENCE [LARGE SCALE GENOMIC DNA]</scope>
    <source>
        <strain evidence="2 3">CBS 101075</strain>
    </source>
</reference>
<dbReference type="Proteomes" id="UP000283841">
    <property type="component" value="Unassembled WGS sequence"/>
</dbReference>
<feature type="region of interest" description="Disordered" evidence="1">
    <location>
        <begin position="1"/>
        <end position="73"/>
    </location>
</feature>
<dbReference type="VEuPathDB" id="FungiDB:C8Q69DRAFT_238981"/>
<dbReference type="RefSeq" id="XP_028485941.1">
    <property type="nucleotide sequence ID" value="XM_028626471.1"/>
</dbReference>
<gene>
    <name evidence="2" type="ORF">C8Q69DRAFT_238981</name>
</gene>
<name>A0A443HWT1_BYSSP</name>
<evidence type="ECO:0000256" key="1">
    <source>
        <dbReference type="SAM" id="MobiDB-lite"/>
    </source>
</evidence>
<protein>
    <submittedName>
        <fullName evidence="2">Uncharacterized protein</fullName>
    </submittedName>
</protein>
<dbReference type="OrthoDB" id="4186058at2759"/>
<feature type="compositionally biased region" description="Low complexity" evidence="1">
    <location>
        <begin position="163"/>
        <end position="182"/>
    </location>
</feature>
<evidence type="ECO:0000313" key="2">
    <source>
        <dbReference type="EMBL" id="RWQ96296.1"/>
    </source>
</evidence>
<feature type="compositionally biased region" description="Polar residues" evidence="1">
    <location>
        <begin position="124"/>
        <end position="134"/>
    </location>
</feature>
<comment type="caution">
    <text evidence="2">The sequence shown here is derived from an EMBL/GenBank/DDBJ whole genome shotgun (WGS) entry which is preliminary data.</text>
</comment>
<feature type="region of interest" description="Disordered" evidence="1">
    <location>
        <begin position="88"/>
        <end position="207"/>
    </location>
</feature>
<feature type="compositionally biased region" description="Acidic residues" evidence="1">
    <location>
        <begin position="31"/>
        <end position="46"/>
    </location>
</feature>
<evidence type="ECO:0000313" key="3">
    <source>
        <dbReference type="Proteomes" id="UP000283841"/>
    </source>
</evidence>
<feature type="compositionally biased region" description="Basic and acidic residues" evidence="1">
    <location>
        <begin position="193"/>
        <end position="207"/>
    </location>
</feature>
<proteinExistence type="predicted"/>
<organism evidence="2 3">
    <name type="scientific">Byssochlamys spectabilis</name>
    <name type="common">Paecilomyces variotii</name>
    <dbReference type="NCBI Taxonomy" id="264951"/>
    <lineage>
        <taxon>Eukaryota</taxon>
        <taxon>Fungi</taxon>
        <taxon>Dikarya</taxon>
        <taxon>Ascomycota</taxon>
        <taxon>Pezizomycotina</taxon>
        <taxon>Eurotiomycetes</taxon>
        <taxon>Eurotiomycetidae</taxon>
        <taxon>Eurotiales</taxon>
        <taxon>Thermoascaceae</taxon>
        <taxon>Paecilomyces</taxon>
    </lineage>
</organism>
<accession>A0A443HWT1</accession>
<dbReference type="GeneID" id="39595748"/>
<feature type="compositionally biased region" description="Polar residues" evidence="1">
    <location>
        <begin position="15"/>
        <end position="27"/>
    </location>
</feature>
<dbReference type="EMBL" id="RCNU01000004">
    <property type="protein sequence ID" value="RWQ96296.1"/>
    <property type="molecule type" value="Genomic_DNA"/>
</dbReference>
<keyword evidence="3" id="KW-1185">Reference proteome</keyword>
<dbReference type="AlphaFoldDB" id="A0A443HWT1"/>
<feature type="compositionally biased region" description="Polar residues" evidence="1">
    <location>
        <begin position="183"/>
        <end position="192"/>
    </location>
</feature>
<sequence>MTKIHQEPESPVSGGWNSHSANGSPSHDNFDLEEVTSQDPGYDGDVEVVKPYAIEEPDDPITPETALSETPKLRSFAAHTQDDLVDSLRNLDCNSDSADSRPRKSTKRGRKRKPGPSEAYTYYPYQTESPSAFTETHDSKADGGILTPKRLRRRSRRFKEDINIAPIASSSPISSDSRPSTPLTFSTTANGTESKRDAESDDKMDVD</sequence>